<dbReference type="EMBL" id="NOZQ01000109">
    <property type="protein sequence ID" value="OYD15602.1"/>
    <property type="molecule type" value="Genomic_DNA"/>
</dbReference>
<dbReference type="Pfam" id="PF06023">
    <property type="entry name" value="Csa1"/>
    <property type="match status" value="1"/>
</dbReference>
<dbReference type="Gene3D" id="3.90.320.10">
    <property type="match status" value="1"/>
</dbReference>
<gene>
    <name evidence="1" type="ORF">CH333_05355</name>
</gene>
<name>A0A235BTT1_UNCW3</name>
<evidence type="ECO:0008006" key="3">
    <source>
        <dbReference type="Google" id="ProtNLM"/>
    </source>
</evidence>
<dbReference type="Proteomes" id="UP000215215">
    <property type="component" value="Unassembled WGS sequence"/>
</dbReference>
<reference evidence="1 2" key="1">
    <citation type="submission" date="2017-07" db="EMBL/GenBank/DDBJ databases">
        <title>Recovery of genomes from metagenomes via a dereplication, aggregation, and scoring strategy.</title>
        <authorList>
            <person name="Sieber C.M."/>
            <person name="Probst A.J."/>
            <person name="Sharrar A."/>
            <person name="Thomas B.C."/>
            <person name="Hess M."/>
            <person name="Tringe S.G."/>
            <person name="Banfield J.F."/>
        </authorList>
    </citation>
    <scope>NUCLEOTIDE SEQUENCE [LARGE SCALE GENOMIC DNA]</scope>
    <source>
        <strain evidence="1">JGI_Cruoil_03_44_89</strain>
    </source>
</reference>
<comment type="caution">
    <text evidence="1">The sequence shown here is derived from an EMBL/GenBank/DDBJ whole genome shotgun (WGS) entry which is preliminary data.</text>
</comment>
<dbReference type="AlphaFoldDB" id="A0A235BTT1"/>
<proteinExistence type="predicted"/>
<protein>
    <recommendedName>
        <fullName evidence="3">PD-(D/E)XK endonuclease-like domain-containing protein</fullName>
    </recommendedName>
</protein>
<sequence length="338" mass="39246">MFQIVAMWNLSRPDEEMKESVENTELRGYNPKTILTGEFAIKIANEEVKPLSVSNIADRYCFTRRDLYFSKGVNRLRGKNQKETWGSKAGPIVENYIEQIFVSENTKNLKTYESVREKGHNIYSKFIKEKSDRLEELKTLEENSLSTESGDTRWLLKLLNNNGRAELAIQALHTLLKENGFLDTVHINIKEKIKPNSKQIGISPAVEPDFIIPKFGIVGDVKTGVEFKDHFLLTCAGYALAYENENGKDKDINWGIIYFFPTRNPSWMVKPLTFAQIYIFPIDDHIREWFLDVRDEAYNIISKNKPPGFPPENKREHCKHCKFKDNCKREGLELREDE</sequence>
<evidence type="ECO:0000313" key="2">
    <source>
        <dbReference type="Proteomes" id="UP000215215"/>
    </source>
</evidence>
<dbReference type="InterPro" id="IPR009260">
    <property type="entry name" value="CRISPR-ass_Csa1"/>
</dbReference>
<organism evidence="1 2">
    <name type="scientific">candidate division WOR-3 bacterium JGI_Cruoil_03_44_89</name>
    <dbReference type="NCBI Taxonomy" id="1973748"/>
    <lineage>
        <taxon>Bacteria</taxon>
        <taxon>Bacteria division WOR-3</taxon>
    </lineage>
</organism>
<evidence type="ECO:0000313" key="1">
    <source>
        <dbReference type="EMBL" id="OYD15602.1"/>
    </source>
</evidence>
<accession>A0A235BTT1</accession>
<dbReference type="InterPro" id="IPR011604">
    <property type="entry name" value="PDDEXK-like_dom_sf"/>
</dbReference>